<protein>
    <submittedName>
        <fullName evidence="3">Uncharacterized protein</fullName>
    </submittedName>
</protein>
<evidence type="ECO:0000313" key="4">
    <source>
        <dbReference type="Proteomes" id="UP000221165"/>
    </source>
</evidence>
<gene>
    <name evidence="3" type="ORF">CSUI_004389</name>
</gene>
<dbReference type="VEuPathDB" id="ToxoDB:CSUI_004389"/>
<organism evidence="3 4">
    <name type="scientific">Cystoisospora suis</name>
    <dbReference type="NCBI Taxonomy" id="483139"/>
    <lineage>
        <taxon>Eukaryota</taxon>
        <taxon>Sar</taxon>
        <taxon>Alveolata</taxon>
        <taxon>Apicomplexa</taxon>
        <taxon>Conoidasida</taxon>
        <taxon>Coccidia</taxon>
        <taxon>Eucoccidiorida</taxon>
        <taxon>Eimeriorina</taxon>
        <taxon>Sarcocystidae</taxon>
        <taxon>Cystoisospora</taxon>
    </lineage>
</organism>
<feature type="chain" id="PRO_5013242758" evidence="2">
    <location>
        <begin position="18"/>
        <end position="73"/>
    </location>
</feature>
<dbReference type="GeneID" id="94427791"/>
<dbReference type="AlphaFoldDB" id="A0A2C6L144"/>
<proteinExistence type="predicted"/>
<comment type="caution">
    <text evidence="3">The sequence shown here is derived from an EMBL/GenBank/DDBJ whole genome shotgun (WGS) entry which is preliminary data.</text>
</comment>
<keyword evidence="2" id="KW-0732">Signal</keyword>
<sequence length="73" mass="8614">MATKTAILLLFLRRSSSTSIKGLPLPLTAKRLEEKEDSKQRRKGRDLSDSTRKRRGQERRERKEKMNREGEEE</sequence>
<dbReference type="Proteomes" id="UP000221165">
    <property type="component" value="Unassembled WGS sequence"/>
</dbReference>
<dbReference type="EMBL" id="MIGC01002033">
    <property type="protein sequence ID" value="PHJ21765.1"/>
    <property type="molecule type" value="Genomic_DNA"/>
</dbReference>
<feature type="region of interest" description="Disordered" evidence="1">
    <location>
        <begin position="31"/>
        <end position="73"/>
    </location>
</feature>
<evidence type="ECO:0000313" key="3">
    <source>
        <dbReference type="EMBL" id="PHJ21765.1"/>
    </source>
</evidence>
<evidence type="ECO:0000256" key="1">
    <source>
        <dbReference type="SAM" id="MobiDB-lite"/>
    </source>
</evidence>
<dbReference type="RefSeq" id="XP_067923445.1">
    <property type="nucleotide sequence ID" value="XM_068064580.1"/>
</dbReference>
<keyword evidence="4" id="KW-1185">Reference proteome</keyword>
<name>A0A2C6L144_9APIC</name>
<evidence type="ECO:0000256" key="2">
    <source>
        <dbReference type="SAM" id="SignalP"/>
    </source>
</evidence>
<feature type="compositionally biased region" description="Basic and acidic residues" evidence="1">
    <location>
        <begin position="31"/>
        <end position="51"/>
    </location>
</feature>
<reference evidence="3 4" key="1">
    <citation type="journal article" date="2017" name="Int. J. Parasitol.">
        <title>The genome of the protozoan parasite Cystoisospora suis and a reverse vaccinology approach to identify vaccine candidates.</title>
        <authorList>
            <person name="Palmieri N."/>
            <person name="Shrestha A."/>
            <person name="Ruttkowski B."/>
            <person name="Beck T."/>
            <person name="Vogl C."/>
            <person name="Tomley F."/>
            <person name="Blake D.P."/>
            <person name="Joachim A."/>
        </authorList>
    </citation>
    <scope>NUCLEOTIDE SEQUENCE [LARGE SCALE GENOMIC DNA]</scope>
    <source>
        <strain evidence="3 4">Wien I</strain>
    </source>
</reference>
<feature type="compositionally biased region" description="Basic and acidic residues" evidence="1">
    <location>
        <begin position="58"/>
        <end position="73"/>
    </location>
</feature>
<feature type="signal peptide" evidence="2">
    <location>
        <begin position="1"/>
        <end position="17"/>
    </location>
</feature>
<feature type="non-terminal residue" evidence="3">
    <location>
        <position position="73"/>
    </location>
</feature>
<accession>A0A2C6L144</accession>